<keyword evidence="3" id="KW-1185">Reference proteome</keyword>
<evidence type="ECO:0000256" key="1">
    <source>
        <dbReference type="SAM" id="MobiDB-lite"/>
    </source>
</evidence>
<feature type="region of interest" description="Disordered" evidence="1">
    <location>
        <begin position="93"/>
        <end position="118"/>
    </location>
</feature>
<evidence type="ECO:0000313" key="2">
    <source>
        <dbReference type="EMBL" id="EXC35216.1"/>
    </source>
</evidence>
<dbReference type="Proteomes" id="UP000030645">
    <property type="component" value="Unassembled WGS sequence"/>
</dbReference>
<evidence type="ECO:0000313" key="3">
    <source>
        <dbReference type="Proteomes" id="UP000030645"/>
    </source>
</evidence>
<dbReference type="STRING" id="981085.W9T0H9"/>
<dbReference type="EMBL" id="KE346357">
    <property type="protein sequence ID" value="EXC35216.1"/>
    <property type="molecule type" value="Genomic_DNA"/>
</dbReference>
<reference evidence="3" key="1">
    <citation type="submission" date="2013-01" db="EMBL/GenBank/DDBJ databases">
        <title>Draft Genome Sequence of a Mulberry Tree, Morus notabilis C.K. Schneid.</title>
        <authorList>
            <person name="He N."/>
            <person name="Zhao S."/>
        </authorList>
    </citation>
    <scope>NUCLEOTIDE SEQUENCE</scope>
</reference>
<dbReference type="AlphaFoldDB" id="W9T0H9"/>
<feature type="compositionally biased region" description="Low complexity" evidence="1">
    <location>
        <begin position="93"/>
        <end position="102"/>
    </location>
</feature>
<feature type="region of interest" description="Disordered" evidence="1">
    <location>
        <begin position="25"/>
        <end position="51"/>
    </location>
</feature>
<protein>
    <submittedName>
        <fullName evidence="2">Uncharacterized protein</fullName>
    </submittedName>
</protein>
<gene>
    <name evidence="2" type="ORF">L484_022771</name>
</gene>
<feature type="region of interest" description="Disordered" evidence="1">
    <location>
        <begin position="217"/>
        <end position="236"/>
    </location>
</feature>
<sequence length="236" mass="25811">MEESFNAMESWRRNECGGARHLGKAVGCGAQEQQRPTGMRSDPTPNPNKSCRLQIPTTPLFWSPIEDSSRIATLRIQLGFSISESSLGYSSFSSSPPSARFPNQKNPHANSNDRRFSHDKQGQLNVAKKIAAKIEAAATNRGGRKAGLADCGGAKKGSHAKFECPYCKTTAPDIKSMQILLPINGFGFNSADRRGLFMRPSTLRTVYRDRGRVLRSIGAEDRKQANGSASQGRPLR</sequence>
<accession>W9T0H9</accession>
<name>W9T0H9_9ROSA</name>
<organism evidence="2 3">
    <name type="scientific">Morus notabilis</name>
    <dbReference type="NCBI Taxonomy" id="981085"/>
    <lineage>
        <taxon>Eukaryota</taxon>
        <taxon>Viridiplantae</taxon>
        <taxon>Streptophyta</taxon>
        <taxon>Embryophyta</taxon>
        <taxon>Tracheophyta</taxon>
        <taxon>Spermatophyta</taxon>
        <taxon>Magnoliopsida</taxon>
        <taxon>eudicotyledons</taxon>
        <taxon>Gunneridae</taxon>
        <taxon>Pentapetalae</taxon>
        <taxon>rosids</taxon>
        <taxon>fabids</taxon>
        <taxon>Rosales</taxon>
        <taxon>Moraceae</taxon>
        <taxon>Moreae</taxon>
        <taxon>Morus</taxon>
    </lineage>
</organism>
<proteinExistence type="predicted"/>
<feature type="compositionally biased region" description="Polar residues" evidence="1">
    <location>
        <begin position="225"/>
        <end position="236"/>
    </location>
</feature>